<dbReference type="Proteomes" id="UP000261875">
    <property type="component" value="Chromosome"/>
</dbReference>
<evidence type="ECO:0000313" key="3">
    <source>
        <dbReference type="Proteomes" id="UP000261875"/>
    </source>
</evidence>
<keyword evidence="1" id="KW-0812">Transmembrane</keyword>
<evidence type="ECO:0000256" key="1">
    <source>
        <dbReference type="SAM" id="Phobius"/>
    </source>
</evidence>
<dbReference type="EMBL" id="CP021659">
    <property type="protein sequence ID" value="AWK15136.1"/>
    <property type="molecule type" value="Genomic_DNA"/>
</dbReference>
<name>A0A2U8I7J1_9GAMM</name>
<dbReference type="InterPro" id="IPR007973">
    <property type="entry name" value="Pilus_assembly_TraE"/>
</dbReference>
<evidence type="ECO:0000313" key="2">
    <source>
        <dbReference type="EMBL" id="AWK15136.1"/>
    </source>
</evidence>
<protein>
    <submittedName>
        <fullName evidence="2">Type IV conjugative transfer system protein TraE</fullName>
    </submittedName>
</protein>
<keyword evidence="1" id="KW-0472">Membrane</keyword>
<proteinExistence type="predicted"/>
<gene>
    <name evidence="2" type="primary">traE</name>
    <name evidence="2" type="ORF">CCS41_12720</name>
</gene>
<dbReference type="OrthoDB" id="5880202at2"/>
<reference evidence="2 3" key="1">
    <citation type="submission" date="2017-05" db="EMBL/GenBank/DDBJ databases">
        <title>Genome sequence of Candidatus Fukatsuia symbiotica and Candidatus Hamiltonella defensa from Acyrthosiphon pisum strain 5D.</title>
        <authorList>
            <person name="Patel V.A."/>
            <person name="Chevignon G."/>
            <person name="Russell J.A."/>
            <person name="Oliver K.M."/>
        </authorList>
    </citation>
    <scope>NUCLEOTIDE SEQUENCE [LARGE SCALE GENOMIC DNA]</scope>
    <source>
        <strain evidence="2 3">5D</strain>
    </source>
</reference>
<keyword evidence="3" id="KW-1185">Reference proteome</keyword>
<keyword evidence="1" id="KW-1133">Transmembrane helix</keyword>
<dbReference type="RefSeq" id="WP_119797668.1">
    <property type="nucleotide sequence ID" value="NZ_CP021659.1"/>
</dbReference>
<feature type="transmembrane region" description="Helical" evidence="1">
    <location>
        <begin position="12"/>
        <end position="36"/>
    </location>
</feature>
<dbReference type="AlphaFoldDB" id="A0A2U8I7J1"/>
<dbReference type="KEGG" id="fsm:CCS41_12720"/>
<dbReference type="Pfam" id="PF05309">
    <property type="entry name" value="TraE"/>
    <property type="match status" value="1"/>
</dbReference>
<accession>A0A2U8I7J1</accession>
<sequence length="188" mass="21154">MELTARHSSNKIIAVTLLVIFLMLILSLLSTILLAVDNHALRRHQEKIVIPMAFNAPFALSEALASPAYLQMMALSFIALRLNVSPETVDAQHQFLLSFAKPGAQADFKITLAEESRRIRQNEVSSAFYQTRIRVFPTESIVEIHGVLKTWIGNGKPTCEQKNYHLKLDYADGMTRIVAFLEKTDAKK</sequence>
<organism evidence="2 3">
    <name type="scientific">Candidatus Fukatsuia symbiotica</name>
    <dbReference type="NCBI Taxonomy" id="1878942"/>
    <lineage>
        <taxon>Bacteria</taxon>
        <taxon>Pseudomonadati</taxon>
        <taxon>Pseudomonadota</taxon>
        <taxon>Gammaproteobacteria</taxon>
        <taxon>Enterobacterales</taxon>
        <taxon>Yersiniaceae</taxon>
        <taxon>Candidatus Fukatsuia</taxon>
    </lineage>
</organism>
<dbReference type="NCBIfam" id="TIGR02761">
    <property type="entry name" value="TraE_TIGR"/>
    <property type="match status" value="1"/>
</dbReference>